<dbReference type="SMART" id="SM00332">
    <property type="entry name" value="PP2Cc"/>
    <property type="match status" value="1"/>
</dbReference>
<sequence>NFMIRIFKEDNTFFTVSCKINTTVSEILSMIGNKKSFLKSIDDYVLEMRIGIYFKILAMADKPFELQLAILVISGFFGKTGPFQPISQDDSAYLIRFSLKRDIADRLLTWEEETKLATTNYTIIDLENMNLKIVPIAIYKHYSKIREFNVSRNPSIFVPKDFIGDYEVLKVIRFENNISGKFPPCVLSAKRGLVELYLGSNLFYEIPQKFGSSSISNTLVKLFLNCNRLSYLPTSFSNFKNLKILDLSSNTFRIFPDQICNLESLYLLDISFNMLTVLPPQLKKLKKLQILNLDFNHLTGALPNYFIYLKNLRIIRARRNNLTDINVLSDLEFLEVLEFDKNNIPTFLVNFKSHRTLQHYEFTESDDDVYHDIFLNLNTLNLSKCKLSKLPDKLLTVFPNLIKLILDSNSIANFPSSIYNLHKLIYLSAHSNDIAGFTDEIEQLESLQVLDLHSNNIKDIPSSIWKLGNLLDLNLSSNLITQFPPPNIPFSSAVNNSRNPSLVLRLANNALSDDCFDPISYLTKLECLNLSYNDLIEVPHHALKRLNNLIHLHLSGNELTNLPADDLKKLKSLKSLYINNNKFRTLPAELANVENLTVLDVGSNQLKYNISNWPFDWNWQWNLKLRYLNFSGNTRLEIKQISSHTASISSNDGEEDSKIRFDSFNDLNHLKILGLMGVTSNTAALIPENSTNLRVRTTDPDVNNMRYGIADTLGQRDYISIRDTVYERFQGNEDEILICLIDGKSRTMDYLNTVAGEKSGHKISQIIQEAFPRIFIAELKKCISSKEPIEDALRRGFLWLNREIHNLIIPYNDRLINIGTKSKGSIFSFGSARYSNKNSIPFDITIQDAFSGCSMTVIYIKDKTLYSANVGDITTILSKSSGSYVPITIKHDPLSVEELYRVKVSGGFVDIEGYIDGVTDVSRAVGFFNLLPHINASPCVNKMKLTLADEMLIIATKELWQYITYEDAIDIMRQDKSNPMIAAQKLRDIAISYGAEDKMTVIILSLEDNSCLTKSDEDPNILSGNDNTILQIKKRRNRFALSEDLNLVQLGNEIDPPIGRVAMVFTDIKSSTYLWDNFPTEMRAAIKTHNEIMRRQLRIVGGYEVKTEGDAFMVSFPTITSALIWCFNVQMQLLKEDWPLELVDSTEGCEILNDEGKIIFRGISVRMGIHLGTPLSEKDVITKRMDYYGPMVNRASRVSAIAEGGQITISLDFLNELHKLEGYYEEVKSGKKSILEVYGNEILGKQLQEEMTKLKLEGYKIFKLGEKKLKGLETPEQISAIYPLELASRFIPINSYDRFQNNLNKRKSSLFQNKKGLENFLMNISNLESLAIRLETVCSEISAKNAKSFMAGSYHDRNINGYRSKETNNVSSLENIITRIENAVSVLAFRQAISAKTGNGLLTNNKGESIDEIL</sequence>
<dbReference type="SMART" id="SM00044">
    <property type="entry name" value="CYCc"/>
    <property type="match status" value="1"/>
</dbReference>
<dbReference type="PANTHER" id="PTHR48060:SF21">
    <property type="entry name" value="L DOMAIN-LIKE PROTEIN"/>
    <property type="match status" value="1"/>
</dbReference>
<protein>
    <recommendedName>
        <fullName evidence="3">Adenylate cyclase</fullName>
        <ecNumber evidence="2">4.6.1.1</ecNumber>
    </recommendedName>
    <alternativeName>
        <fullName evidence="11">ATP pyrophosphate-lyase</fullName>
    </alternativeName>
    <alternativeName>
        <fullName evidence="12">Adenylyl cyclase</fullName>
    </alternativeName>
</protein>
<feature type="non-terminal residue" evidence="16">
    <location>
        <position position="1"/>
    </location>
</feature>
<evidence type="ECO:0000256" key="10">
    <source>
        <dbReference type="ARBA" id="ARBA00023239"/>
    </source>
</evidence>
<dbReference type="SMART" id="SM00369">
    <property type="entry name" value="LRR_TYP"/>
    <property type="match status" value="13"/>
</dbReference>
<keyword evidence="8" id="KW-0460">Magnesium</keyword>
<evidence type="ECO:0000256" key="5">
    <source>
        <dbReference type="ARBA" id="ARBA00022723"/>
    </source>
</evidence>
<dbReference type="GO" id="GO:0046872">
    <property type="term" value="F:metal ion binding"/>
    <property type="evidence" value="ECO:0007669"/>
    <property type="project" value="UniProtKB-KW"/>
</dbReference>
<dbReference type="Pfam" id="PF00560">
    <property type="entry name" value="LRR_1"/>
    <property type="match status" value="2"/>
</dbReference>
<feature type="non-terminal residue" evidence="16">
    <location>
        <position position="1414"/>
    </location>
</feature>
<dbReference type="Pfam" id="PF00481">
    <property type="entry name" value="PP2C"/>
    <property type="match status" value="1"/>
</dbReference>
<dbReference type="InterPro" id="IPR000159">
    <property type="entry name" value="RA_dom"/>
</dbReference>
<evidence type="ECO:0000313" key="17">
    <source>
        <dbReference type="Proteomes" id="UP000095038"/>
    </source>
</evidence>
<dbReference type="Gene3D" id="3.30.70.1230">
    <property type="entry name" value="Nucleotide cyclase"/>
    <property type="match status" value="1"/>
</dbReference>
<proteinExistence type="inferred from homology"/>
<dbReference type="PROSITE" id="PS50200">
    <property type="entry name" value="RA"/>
    <property type="match status" value="1"/>
</dbReference>
<dbReference type="SUPFAM" id="SSF81606">
    <property type="entry name" value="PP2C-like"/>
    <property type="match status" value="1"/>
</dbReference>
<dbReference type="InterPro" id="IPR032675">
    <property type="entry name" value="LRR_dom_sf"/>
</dbReference>
<evidence type="ECO:0000256" key="1">
    <source>
        <dbReference type="ARBA" id="ARBA00005381"/>
    </source>
</evidence>
<dbReference type="RefSeq" id="XP_020047963.1">
    <property type="nucleotide sequence ID" value="XM_020189968.1"/>
</dbReference>
<dbReference type="CDD" id="cd07302">
    <property type="entry name" value="CHD"/>
    <property type="match status" value="1"/>
</dbReference>
<evidence type="ECO:0000256" key="6">
    <source>
        <dbReference type="ARBA" id="ARBA00022729"/>
    </source>
</evidence>
<dbReference type="FunCoup" id="A0A1D2VJ55">
    <property type="interactions" value="510"/>
</dbReference>
<gene>
    <name evidence="16" type="ORF">ASCRUDRAFT_26784</name>
</gene>
<dbReference type="InterPro" id="IPR029787">
    <property type="entry name" value="Nucleotide_cyclase"/>
</dbReference>
<evidence type="ECO:0000256" key="2">
    <source>
        <dbReference type="ARBA" id="ARBA00012201"/>
    </source>
</evidence>
<organism evidence="16 17">
    <name type="scientific">Ascoidea rubescens DSM 1968</name>
    <dbReference type="NCBI Taxonomy" id="1344418"/>
    <lineage>
        <taxon>Eukaryota</taxon>
        <taxon>Fungi</taxon>
        <taxon>Dikarya</taxon>
        <taxon>Ascomycota</taxon>
        <taxon>Saccharomycotina</taxon>
        <taxon>Saccharomycetes</taxon>
        <taxon>Ascoideaceae</taxon>
        <taxon>Ascoidea</taxon>
    </lineage>
</organism>
<keyword evidence="9" id="KW-0115">cAMP biosynthesis</keyword>
<dbReference type="InterPro" id="IPR001932">
    <property type="entry name" value="PPM-type_phosphatase-like_dom"/>
</dbReference>
<keyword evidence="17" id="KW-1185">Reference proteome</keyword>
<evidence type="ECO:0000256" key="3">
    <source>
        <dbReference type="ARBA" id="ARBA00021420"/>
    </source>
</evidence>
<keyword evidence="6" id="KW-0732">Signal</keyword>
<dbReference type="Pfam" id="PF23010">
    <property type="entry name" value="RA_3"/>
    <property type="match status" value="1"/>
</dbReference>
<evidence type="ECO:0000256" key="7">
    <source>
        <dbReference type="ARBA" id="ARBA00022737"/>
    </source>
</evidence>
<dbReference type="PROSITE" id="PS51746">
    <property type="entry name" value="PPM_2"/>
    <property type="match status" value="1"/>
</dbReference>
<dbReference type="InterPro" id="IPR003591">
    <property type="entry name" value="Leu-rich_rpt_typical-subtyp"/>
</dbReference>
<dbReference type="SMART" id="SM00364">
    <property type="entry name" value="LRR_BAC"/>
    <property type="match status" value="9"/>
</dbReference>
<dbReference type="PANTHER" id="PTHR48060">
    <property type="entry name" value="DNA DAMAGE-REPAIR/TOLERATION PROTEIN DRT100"/>
    <property type="match status" value="1"/>
</dbReference>
<accession>A0A1D2VJ55</accession>
<dbReference type="EC" id="4.6.1.1" evidence="2"/>
<keyword evidence="10" id="KW-0456">Lyase</keyword>
<dbReference type="CDD" id="cd17214">
    <property type="entry name" value="RA_CYR1_like"/>
    <property type="match status" value="1"/>
</dbReference>
<feature type="domain" description="Ras-associating" evidence="14">
    <location>
        <begin position="1"/>
        <end position="83"/>
    </location>
</feature>
<keyword evidence="5" id="KW-0479">Metal-binding</keyword>
<dbReference type="STRING" id="1344418.A0A1D2VJ55"/>
<dbReference type="GO" id="GO:0035556">
    <property type="term" value="P:intracellular signal transduction"/>
    <property type="evidence" value="ECO:0007669"/>
    <property type="project" value="InterPro"/>
</dbReference>
<dbReference type="PROSITE" id="PS50125">
    <property type="entry name" value="GUANYLATE_CYCLASE_2"/>
    <property type="match status" value="1"/>
</dbReference>
<dbReference type="InterPro" id="IPR036457">
    <property type="entry name" value="PPM-type-like_dom_sf"/>
</dbReference>
<dbReference type="InterPro" id="IPR001054">
    <property type="entry name" value="A/G_cyclase"/>
</dbReference>
<dbReference type="InterPro" id="IPR001611">
    <property type="entry name" value="Leu-rich_rpt"/>
</dbReference>
<dbReference type="Gene3D" id="3.60.40.10">
    <property type="entry name" value="PPM-type phosphatase domain"/>
    <property type="match status" value="1"/>
</dbReference>
<evidence type="ECO:0000259" key="14">
    <source>
        <dbReference type="PROSITE" id="PS50200"/>
    </source>
</evidence>
<dbReference type="PROSITE" id="PS51450">
    <property type="entry name" value="LRR"/>
    <property type="match status" value="2"/>
</dbReference>
<dbReference type="GO" id="GO:0004016">
    <property type="term" value="F:adenylate cyclase activity"/>
    <property type="evidence" value="ECO:0007669"/>
    <property type="project" value="UniProtKB-EC"/>
</dbReference>
<dbReference type="InterPro" id="IPR055071">
    <property type="entry name" value="RA_PHLPP-like"/>
</dbReference>
<dbReference type="Proteomes" id="UP000095038">
    <property type="component" value="Unassembled WGS sequence"/>
</dbReference>
<dbReference type="SUPFAM" id="SSF52058">
    <property type="entry name" value="L domain-like"/>
    <property type="match status" value="2"/>
</dbReference>
<comment type="similarity">
    <text evidence="1">Belongs to the adenylyl cyclase class-3 family.</text>
</comment>
<dbReference type="GeneID" id="30963604"/>
<evidence type="ECO:0000256" key="8">
    <source>
        <dbReference type="ARBA" id="ARBA00022842"/>
    </source>
</evidence>
<dbReference type="GO" id="GO:0006171">
    <property type="term" value="P:cAMP biosynthetic process"/>
    <property type="evidence" value="ECO:0007669"/>
    <property type="project" value="UniProtKB-KW"/>
</dbReference>
<dbReference type="InterPro" id="IPR053211">
    <property type="entry name" value="DNA_repair-toleration"/>
</dbReference>
<evidence type="ECO:0000256" key="11">
    <source>
        <dbReference type="ARBA" id="ARBA00032597"/>
    </source>
</evidence>
<feature type="domain" description="PPM-type phosphatase" evidence="15">
    <location>
        <begin position="706"/>
        <end position="1006"/>
    </location>
</feature>
<dbReference type="Pfam" id="PF13855">
    <property type="entry name" value="LRR_8"/>
    <property type="match status" value="2"/>
</dbReference>
<dbReference type="Pfam" id="PF00211">
    <property type="entry name" value="Guanylate_cyc"/>
    <property type="match status" value="1"/>
</dbReference>
<keyword evidence="7" id="KW-0677">Repeat</keyword>
<dbReference type="CDD" id="cd00143">
    <property type="entry name" value="PP2Cc"/>
    <property type="match status" value="1"/>
</dbReference>
<evidence type="ECO:0000256" key="12">
    <source>
        <dbReference type="ARBA" id="ARBA00032637"/>
    </source>
</evidence>
<dbReference type="OrthoDB" id="2021138at2759"/>
<name>A0A1D2VJ55_9ASCO</name>
<evidence type="ECO:0000259" key="13">
    <source>
        <dbReference type="PROSITE" id="PS50125"/>
    </source>
</evidence>
<feature type="domain" description="Guanylate cyclase" evidence="13">
    <location>
        <begin position="1062"/>
        <end position="1199"/>
    </location>
</feature>
<dbReference type="EMBL" id="KV454479">
    <property type="protein sequence ID" value="ODV61656.1"/>
    <property type="molecule type" value="Genomic_DNA"/>
</dbReference>
<dbReference type="InParanoid" id="A0A1D2VJ55"/>
<evidence type="ECO:0000313" key="16">
    <source>
        <dbReference type="EMBL" id="ODV61656.1"/>
    </source>
</evidence>
<dbReference type="SUPFAM" id="SSF55073">
    <property type="entry name" value="Nucleotide cyclase"/>
    <property type="match status" value="1"/>
</dbReference>
<reference evidence="17" key="1">
    <citation type="submission" date="2016-05" db="EMBL/GenBank/DDBJ databases">
        <title>Comparative genomics of biotechnologically important yeasts.</title>
        <authorList>
            <consortium name="DOE Joint Genome Institute"/>
            <person name="Riley R."/>
            <person name="Haridas S."/>
            <person name="Wolfe K.H."/>
            <person name="Lopes M.R."/>
            <person name="Hittinger C.T."/>
            <person name="Goker M."/>
            <person name="Salamov A."/>
            <person name="Wisecaver J."/>
            <person name="Long T.M."/>
            <person name="Aerts A.L."/>
            <person name="Barry K."/>
            <person name="Choi C."/>
            <person name="Clum A."/>
            <person name="Coughlan A.Y."/>
            <person name="Deshpande S."/>
            <person name="Douglass A.P."/>
            <person name="Hanson S.J."/>
            <person name="Klenk H.-P."/>
            <person name="Labutti K."/>
            <person name="Lapidus A."/>
            <person name="Lindquist E."/>
            <person name="Lipzen A."/>
            <person name="Meier-Kolthoff J.P."/>
            <person name="Ohm R.A."/>
            <person name="Otillar R.P."/>
            <person name="Pangilinan J."/>
            <person name="Peng Y."/>
            <person name="Rokas A."/>
            <person name="Rosa C.A."/>
            <person name="Scheuner C."/>
            <person name="Sibirny A.A."/>
            <person name="Slot J.C."/>
            <person name="Stielow J.B."/>
            <person name="Sun H."/>
            <person name="Kurtzman C.P."/>
            <person name="Blackwell M."/>
            <person name="Grigoriev I.V."/>
            <person name="Jeffries T.W."/>
        </authorList>
    </citation>
    <scope>NUCLEOTIDE SEQUENCE [LARGE SCALE GENOMIC DNA]</scope>
    <source>
        <strain evidence="17">DSM 1968</strain>
    </source>
</reference>
<evidence type="ECO:0000256" key="9">
    <source>
        <dbReference type="ARBA" id="ARBA00022998"/>
    </source>
</evidence>
<dbReference type="Gene3D" id="3.80.10.10">
    <property type="entry name" value="Ribonuclease Inhibitor"/>
    <property type="match status" value="3"/>
</dbReference>
<evidence type="ECO:0000256" key="4">
    <source>
        <dbReference type="ARBA" id="ARBA00022614"/>
    </source>
</evidence>
<keyword evidence="4" id="KW-0433">Leucine-rich repeat</keyword>
<evidence type="ECO:0000259" key="15">
    <source>
        <dbReference type="PROSITE" id="PS51746"/>
    </source>
</evidence>